<dbReference type="AlphaFoldDB" id="A0A915A035"/>
<name>A0A915A035_PARUN</name>
<evidence type="ECO:0000313" key="2">
    <source>
        <dbReference type="WBParaSite" id="PgE075_g001_t21"/>
    </source>
</evidence>
<accession>A0A915A035</accession>
<dbReference type="WBParaSite" id="PgE075_g001_t21">
    <property type="protein sequence ID" value="PgE075_g001_t21"/>
    <property type="gene ID" value="PgE075_g001"/>
</dbReference>
<evidence type="ECO:0000313" key="1">
    <source>
        <dbReference type="Proteomes" id="UP000887569"/>
    </source>
</evidence>
<reference evidence="2" key="1">
    <citation type="submission" date="2022-11" db="UniProtKB">
        <authorList>
            <consortium name="WormBaseParasite"/>
        </authorList>
    </citation>
    <scope>IDENTIFICATION</scope>
</reference>
<organism evidence="1 2">
    <name type="scientific">Parascaris univalens</name>
    <name type="common">Nematode worm</name>
    <dbReference type="NCBI Taxonomy" id="6257"/>
    <lineage>
        <taxon>Eukaryota</taxon>
        <taxon>Metazoa</taxon>
        <taxon>Ecdysozoa</taxon>
        <taxon>Nematoda</taxon>
        <taxon>Chromadorea</taxon>
        <taxon>Rhabditida</taxon>
        <taxon>Spirurina</taxon>
        <taxon>Ascaridomorpha</taxon>
        <taxon>Ascaridoidea</taxon>
        <taxon>Ascarididae</taxon>
        <taxon>Parascaris</taxon>
    </lineage>
</organism>
<sequence>FQHSRVHRQITLPNGGTRSVLQDGAALRAYHGNVPLLRWHDINSYRVGCTTREGPYIAVTVPAQNFVFCQSLAAF</sequence>
<keyword evidence="1" id="KW-1185">Reference proteome</keyword>
<proteinExistence type="predicted"/>
<dbReference type="Proteomes" id="UP000887569">
    <property type="component" value="Unplaced"/>
</dbReference>
<protein>
    <submittedName>
        <fullName evidence="2">HEAT repeat-containing protein 1</fullName>
    </submittedName>
</protein>